<dbReference type="InterPro" id="IPR025393">
    <property type="entry name" value="DUF4301"/>
</dbReference>
<sequence length="503" mass="56113">MKETLKEKIAAQGMDPQLAEKQIQHFKEGFPFLPIVKAATLGAGIIKLEEEQLREAVAYYEKRSRQLDLVKFVPASGAASRMFKDLFAFLEGDGALDKDAFTQKFIQHLDKFAFYGALKEVLAAAGTPLEEVLAKKDYKSIVAALLEEKGLGYGALPKGLLQFHRYADEIRTAAEEHFIEGIQYARGKGGRVQLHFTVSPEHQERFEHLTEKVRPALEAHYGVEIAVSFSTQKKATDTIAVTADNEPFIEEDGSILFRPAGHGALLENLNDIQADIIFIKNIDNVVPDHLKPTTKTYKQALAGVLLKAQEQVFELLHQLEKGCDQELLLRAEELLQNKLGCKLSPRYYELSFDERVSYVQRKLNRPLRACGMVKNTGEPGGGPFWVEDADGSHSLQIAETAQIDLDDSAQKQIVQTASHFNPVDLVCATKDYTGKPFDLLAFRDEQTGFITEKSKSGKVLKAQELPGLWNGAMAGWGTLFVEVPIITFNPVKTVNDLLREEHQ</sequence>
<dbReference type="PATRIC" id="fig|1189621.3.peg.2023"/>
<reference evidence="2 3" key="1">
    <citation type="submission" date="2012-05" db="EMBL/GenBank/DDBJ databases">
        <title>Genome sequence of Nitritalea halalkaliphila LW7.</title>
        <authorList>
            <person name="Jangir P.K."/>
            <person name="Singh A."/>
            <person name="Shivaji S."/>
            <person name="Sharma R."/>
        </authorList>
    </citation>
    <scope>NUCLEOTIDE SEQUENCE [LARGE SCALE GENOMIC DNA]</scope>
    <source>
        <strain evidence="2 3">LW7</strain>
    </source>
</reference>
<dbReference type="OrthoDB" id="5572060at2"/>
<evidence type="ECO:0000313" key="2">
    <source>
        <dbReference type="EMBL" id="EIM76470.1"/>
    </source>
</evidence>
<dbReference type="InterPro" id="IPR029044">
    <property type="entry name" value="Nucleotide-diphossugar_trans"/>
</dbReference>
<dbReference type="STRING" id="1189621.A3SI_09732"/>
<proteinExistence type="predicted"/>
<dbReference type="Proteomes" id="UP000005551">
    <property type="component" value="Unassembled WGS sequence"/>
</dbReference>
<keyword evidence="3" id="KW-1185">Reference proteome</keyword>
<gene>
    <name evidence="2" type="ORF">A3SI_09732</name>
</gene>
<protein>
    <recommendedName>
        <fullName evidence="1">DUF4301 domain-containing protein</fullName>
    </recommendedName>
</protein>
<organism evidence="2 3">
    <name type="scientific">Nitritalea halalkaliphila LW7</name>
    <dbReference type="NCBI Taxonomy" id="1189621"/>
    <lineage>
        <taxon>Bacteria</taxon>
        <taxon>Pseudomonadati</taxon>
        <taxon>Bacteroidota</taxon>
        <taxon>Cytophagia</taxon>
        <taxon>Cytophagales</taxon>
        <taxon>Cyclobacteriaceae</taxon>
        <taxon>Nitritalea</taxon>
    </lineage>
</organism>
<evidence type="ECO:0000259" key="1">
    <source>
        <dbReference type="Pfam" id="PF14134"/>
    </source>
</evidence>
<dbReference type="SUPFAM" id="SSF53448">
    <property type="entry name" value="Nucleotide-diphospho-sugar transferases"/>
    <property type="match status" value="1"/>
</dbReference>
<dbReference type="Pfam" id="PF14134">
    <property type="entry name" value="DUF4301"/>
    <property type="match status" value="1"/>
</dbReference>
<accession>I5C3R8</accession>
<dbReference type="AlphaFoldDB" id="I5C3R8"/>
<evidence type="ECO:0000313" key="3">
    <source>
        <dbReference type="Proteomes" id="UP000005551"/>
    </source>
</evidence>
<feature type="domain" description="DUF4301" evidence="1">
    <location>
        <begin position="5"/>
        <end position="503"/>
    </location>
</feature>
<dbReference type="RefSeq" id="WP_009054935.1">
    <property type="nucleotide sequence ID" value="NZ_AJYA01000020.1"/>
</dbReference>
<dbReference type="EMBL" id="AJYA01000020">
    <property type="protein sequence ID" value="EIM76470.1"/>
    <property type="molecule type" value="Genomic_DNA"/>
</dbReference>
<comment type="caution">
    <text evidence="2">The sequence shown here is derived from an EMBL/GenBank/DDBJ whole genome shotgun (WGS) entry which is preliminary data.</text>
</comment>
<name>I5C3R8_9BACT</name>